<feature type="region of interest" description="Disordered" evidence="1">
    <location>
        <begin position="1"/>
        <end position="23"/>
    </location>
</feature>
<feature type="domain" description="Minor tail protein gp31 C-terminal" evidence="2">
    <location>
        <begin position="227"/>
        <end position="252"/>
    </location>
</feature>
<name>A0A3A4KI58_9NOCA</name>
<dbReference type="InterPro" id="IPR056923">
    <property type="entry name" value="Minor_tail_gp31_C"/>
</dbReference>
<dbReference type="EMBL" id="QZFU01000010">
    <property type="protein sequence ID" value="RJO79299.1"/>
    <property type="molecule type" value="Genomic_DNA"/>
</dbReference>
<accession>A0A3A4KI58</accession>
<evidence type="ECO:0000259" key="2">
    <source>
        <dbReference type="Pfam" id="PF24243"/>
    </source>
</evidence>
<organism evidence="3 4">
    <name type="scientific">Nocardia panacis</name>
    <dbReference type="NCBI Taxonomy" id="2340916"/>
    <lineage>
        <taxon>Bacteria</taxon>
        <taxon>Bacillati</taxon>
        <taxon>Actinomycetota</taxon>
        <taxon>Actinomycetes</taxon>
        <taxon>Mycobacteriales</taxon>
        <taxon>Nocardiaceae</taxon>
        <taxon>Nocardia</taxon>
    </lineage>
</organism>
<evidence type="ECO:0000256" key="1">
    <source>
        <dbReference type="SAM" id="MobiDB-lite"/>
    </source>
</evidence>
<evidence type="ECO:0000313" key="3">
    <source>
        <dbReference type="EMBL" id="RJO79299.1"/>
    </source>
</evidence>
<proteinExistence type="predicted"/>
<comment type="caution">
    <text evidence="3">The sequence shown here is derived from an EMBL/GenBank/DDBJ whole genome shotgun (WGS) entry which is preliminary data.</text>
</comment>
<dbReference type="Proteomes" id="UP000266677">
    <property type="component" value="Unassembled WGS sequence"/>
</dbReference>
<protein>
    <recommendedName>
        <fullName evidence="2">Minor tail protein gp31 C-terminal domain-containing protein</fullName>
    </recommendedName>
</protein>
<keyword evidence="4" id="KW-1185">Reference proteome</keyword>
<reference evidence="3 4" key="1">
    <citation type="submission" date="2018-09" db="EMBL/GenBank/DDBJ databases">
        <title>YIM PH21274 draft genome.</title>
        <authorList>
            <person name="Miao C."/>
        </authorList>
    </citation>
    <scope>NUCLEOTIDE SEQUENCE [LARGE SCALE GENOMIC DNA]</scope>
    <source>
        <strain evidence="3 4">YIM PH 21724</strain>
    </source>
</reference>
<gene>
    <name evidence="3" type="ORF">D5S18_02920</name>
</gene>
<dbReference type="Pfam" id="PF24243">
    <property type="entry name" value="Phage_tail_C"/>
    <property type="match status" value="1"/>
</dbReference>
<dbReference type="AlphaFoldDB" id="A0A3A4KI58"/>
<evidence type="ECO:0000313" key="4">
    <source>
        <dbReference type="Proteomes" id="UP000266677"/>
    </source>
</evidence>
<sequence length="253" mass="25294">MAGVRGDIGPKGDTGPKGDSVTAARRNGSTLVFTVAATDLTPISLPEVDSLAGWRDQAQNSATNAAKSATDAKKWADAAVGAVLPDDGVAAPKLKPEIRASLAKADTASQPGHSHAITDVTGLQTAIDSKEPSGAAANAIATVRDSAPTALDTLKKLAAAIGNDASYAATTAATIGAKYTKPAGGVPTSDLADQAVTTAKLADGAVTTAKLATGRVTGSDQSGPRSLTLWVGTEAQYTALASKDPNTVYLRTA</sequence>